<organism evidence="3 4">
    <name type="scientific">Cricetibacter osteomyelitidis</name>
    <dbReference type="NCBI Taxonomy" id="1521931"/>
    <lineage>
        <taxon>Bacteria</taxon>
        <taxon>Pseudomonadati</taxon>
        <taxon>Pseudomonadota</taxon>
        <taxon>Gammaproteobacteria</taxon>
        <taxon>Pasteurellales</taxon>
        <taxon>Pasteurellaceae</taxon>
        <taxon>Cricetibacter</taxon>
    </lineage>
</organism>
<evidence type="ECO:0000256" key="1">
    <source>
        <dbReference type="ARBA" id="ARBA00008460"/>
    </source>
</evidence>
<dbReference type="InterPro" id="IPR007454">
    <property type="entry name" value="UPF0250_YbeD-like"/>
</dbReference>
<dbReference type="Gene3D" id="3.30.70.260">
    <property type="match status" value="1"/>
</dbReference>
<dbReference type="NCBIfam" id="NF003447">
    <property type="entry name" value="PRK04998.1"/>
    <property type="match status" value="1"/>
</dbReference>
<dbReference type="OrthoDB" id="9793424at2"/>
<dbReference type="HAMAP" id="MF_00659">
    <property type="entry name" value="UPF0250"/>
    <property type="match status" value="1"/>
</dbReference>
<keyword evidence="4" id="KW-1185">Reference proteome</keyword>
<protein>
    <recommendedName>
        <fullName evidence="2">UPF0250 protein EDC44_12530</fullName>
    </recommendedName>
</protein>
<evidence type="ECO:0000313" key="3">
    <source>
        <dbReference type="EMBL" id="TCP92188.1"/>
    </source>
</evidence>
<dbReference type="Pfam" id="PF04359">
    <property type="entry name" value="DUF493"/>
    <property type="match status" value="1"/>
</dbReference>
<dbReference type="PANTHER" id="PTHR38036:SF1">
    <property type="entry name" value="UPF0250 PROTEIN YBED"/>
    <property type="match status" value="1"/>
</dbReference>
<evidence type="ECO:0000256" key="2">
    <source>
        <dbReference type="HAMAP-Rule" id="MF_00659"/>
    </source>
</evidence>
<proteinExistence type="inferred from homology"/>
<accession>A0A4R2T534</accession>
<sequence>MSVEDNGSKAINLADIPQKKLEDLLEFPCEFTFKVVGKASPELVDNVVATVQKHIKGDYSPTVKPSGKGTYHSVSIAVTAEHIHHIHTLYKELAEIDGVRMVL</sequence>
<comment type="caution">
    <text evidence="3">The sequence shown here is derived from an EMBL/GenBank/DDBJ whole genome shotgun (WGS) entry which is preliminary data.</text>
</comment>
<evidence type="ECO:0000313" key="4">
    <source>
        <dbReference type="Proteomes" id="UP000295763"/>
    </source>
</evidence>
<dbReference type="SUPFAM" id="SSF117991">
    <property type="entry name" value="YbeD/HP0495-like"/>
    <property type="match status" value="1"/>
</dbReference>
<comment type="similarity">
    <text evidence="1 2">Belongs to the UPF0250 family.</text>
</comment>
<name>A0A4R2T534_9PAST</name>
<dbReference type="InterPro" id="IPR027471">
    <property type="entry name" value="YbeD-like_sf"/>
</dbReference>
<dbReference type="AlphaFoldDB" id="A0A4R2T534"/>
<dbReference type="GO" id="GO:0005829">
    <property type="term" value="C:cytosol"/>
    <property type="evidence" value="ECO:0007669"/>
    <property type="project" value="TreeGrafter"/>
</dbReference>
<dbReference type="EMBL" id="SLYB01000025">
    <property type="protein sequence ID" value="TCP92188.1"/>
    <property type="molecule type" value="Genomic_DNA"/>
</dbReference>
<reference evidence="3 4" key="1">
    <citation type="submission" date="2019-03" db="EMBL/GenBank/DDBJ databases">
        <title>Genomic Encyclopedia of Type Strains, Phase IV (KMG-IV): sequencing the most valuable type-strain genomes for metagenomic binning, comparative biology and taxonomic classification.</title>
        <authorList>
            <person name="Goeker M."/>
        </authorList>
    </citation>
    <scope>NUCLEOTIDE SEQUENCE [LARGE SCALE GENOMIC DNA]</scope>
    <source>
        <strain evidence="3 4">DSM 28404</strain>
    </source>
</reference>
<dbReference type="PANTHER" id="PTHR38036">
    <property type="entry name" value="UPF0250 PROTEIN YBED"/>
    <property type="match status" value="1"/>
</dbReference>
<dbReference type="Proteomes" id="UP000295763">
    <property type="component" value="Unassembled WGS sequence"/>
</dbReference>
<dbReference type="RefSeq" id="WP_131978370.1">
    <property type="nucleotide sequence ID" value="NZ_SLYB01000025.1"/>
</dbReference>
<gene>
    <name evidence="3" type="ORF">EDC44_12530</name>
</gene>